<reference evidence="3" key="2">
    <citation type="submission" date="2021-04" db="EMBL/GenBank/DDBJ databases">
        <authorList>
            <person name="Gilroy R."/>
        </authorList>
    </citation>
    <scope>NUCLEOTIDE SEQUENCE</scope>
    <source>
        <strain evidence="3">ChiBcec1-1093</strain>
    </source>
</reference>
<dbReference type="InterPro" id="IPR014710">
    <property type="entry name" value="RmlC-like_jellyroll"/>
</dbReference>
<dbReference type="PANTHER" id="PTHR35848:SF6">
    <property type="entry name" value="CUPIN TYPE-2 DOMAIN-CONTAINING PROTEIN"/>
    <property type="match status" value="1"/>
</dbReference>
<dbReference type="CDD" id="cd02221">
    <property type="entry name" value="cupin_TM1287-like"/>
    <property type="match status" value="1"/>
</dbReference>
<keyword evidence="1" id="KW-0479">Metal-binding</keyword>
<dbReference type="AlphaFoldDB" id="A0A9D2GFM3"/>
<dbReference type="SUPFAM" id="SSF51182">
    <property type="entry name" value="RmlC-like cupins"/>
    <property type="match status" value="1"/>
</dbReference>
<evidence type="ECO:0000259" key="2">
    <source>
        <dbReference type="Pfam" id="PF07883"/>
    </source>
</evidence>
<protein>
    <submittedName>
        <fullName evidence="3">Cupin domain-containing protein</fullName>
    </submittedName>
</protein>
<sequence length="113" mass="12283">MMIYTEKVIPFENRAGGKGTGILRIAMEDEQLEGRAKSIMSVTLHPGSSIGSHQHVGNMEIYYVLKGEGIFTVNGKSEPIRAGQAGSMNPGDWHSIENTGSEDMLISAVILYE</sequence>
<proteinExistence type="predicted"/>
<reference evidence="3" key="1">
    <citation type="journal article" date="2021" name="PeerJ">
        <title>Extensive microbial diversity within the chicken gut microbiome revealed by metagenomics and culture.</title>
        <authorList>
            <person name="Gilroy R."/>
            <person name="Ravi A."/>
            <person name="Getino M."/>
            <person name="Pursley I."/>
            <person name="Horton D.L."/>
            <person name="Alikhan N.F."/>
            <person name="Baker D."/>
            <person name="Gharbi K."/>
            <person name="Hall N."/>
            <person name="Watson M."/>
            <person name="Adriaenssens E.M."/>
            <person name="Foster-Nyarko E."/>
            <person name="Jarju S."/>
            <person name="Secka A."/>
            <person name="Antonio M."/>
            <person name="Oren A."/>
            <person name="Chaudhuri R.R."/>
            <person name="La Ragione R."/>
            <person name="Hildebrand F."/>
            <person name="Pallen M.J."/>
        </authorList>
    </citation>
    <scope>NUCLEOTIDE SEQUENCE</scope>
    <source>
        <strain evidence="3">ChiBcec1-1093</strain>
    </source>
</reference>
<dbReference type="EMBL" id="DXBC01000048">
    <property type="protein sequence ID" value="HIZ78814.1"/>
    <property type="molecule type" value="Genomic_DNA"/>
</dbReference>
<accession>A0A9D2GFM3</accession>
<dbReference type="InterPro" id="IPR051610">
    <property type="entry name" value="GPI/OXD"/>
</dbReference>
<dbReference type="GO" id="GO:0046872">
    <property type="term" value="F:metal ion binding"/>
    <property type="evidence" value="ECO:0007669"/>
    <property type="project" value="UniProtKB-KW"/>
</dbReference>
<dbReference type="PANTHER" id="PTHR35848">
    <property type="entry name" value="OXALATE-BINDING PROTEIN"/>
    <property type="match status" value="1"/>
</dbReference>
<feature type="domain" description="Cupin type-2" evidence="2">
    <location>
        <begin position="42"/>
        <end position="106"/>
    </location>
</feature>
<dbReference type="Pfam" id="PF07883">
    <property type="entry name" value="Cupin_2"/>
    <property type="match status" value="1"/>
</dbReference>
<dbReference type="InterPro" id="IPR011051">
    <property type="entry name" value="RmlC_Cupin_sf"/>
</dbReference>
<dbReference type="InterPro" id="IPR013096">
    <property type="entry name" value="Cupin_2"/>
</dbReference>
<organism evidence="3 4">
    <name type="scientific">Candidatus Lachnoclostridium stercorigallinarum</name>
    <dbReference type="NCBI Taxonomy" id="2838634"/>
    <lineage>
        <taxon>Bacteria</taxon>
        <taxon>Bacillati</taxon>
        <taxon>Bacillota</taxon>
        <taxon>Clostridia</taxon>
        <taxon>Lachnospirales</taxon>
        <taxon>Lachnospiraceae</taxon>
    </lineage>
</organism>
<evidence type="ECO:0000256" key="1">
    <source>
        <dbReference type="ARBA" id="ARBA00022723"/>
    </source>
</evidence>
<dbReference type="Gene3D" id="2.60.120.10">
    <property type="entry name" value="Jelly Rolls"/>
    <property type="match status" value="1"/>
</dbReference>
<evidence type="ECO:0000313" key="3">
    <source>
        <dbReference type="EMBL" id="HIZ78814.1"/>
    </source>
</evidence>
<gene>
    <name evidence="3" type="ORF">IAA17_03405</name>
</gene>
<dbReference type="Proteomes" id="UP000824101">
    <property type="component" value="Unassembled WGS sequence"/>
</dbReference>
<comment type="caution">
    <text evidence="3">The sequence shown here is derived from an EMBL/GenBank/DDBJ whole genome shotgun (WGS) entry which is preliminary data.</text>
</comment>
<name>A0A9D2GFM3_9FIRM</name>
<evidence type="ECO:0000313" key="4">
    <source>
        <dbReference type="Proteomes" id="UP000824101"/>
    </source>
</evidence>